<organism evidence="1 2">
    <name type="scientific">Crinalium epipsammum PCC 9333</name>
    <dbReference type="NCBI Taxonomy" id="1173022"/>
    <lineage>
        <taxon>Bacteria</taxon>
        <taxon>Bacillati</taxon>
        <taxon>Cyanobacteriota</taxon>
        <taxon>Cyanophyceae</taxon>
        <taxon>Gomontiellales</taxon>
        <taxon>Gomontiellaceae</taxon>
        <taxon>Crinalium</taxon>
    </lineage>
</organism>
<dbReference type="Gene3D" id="1.10.3450.10">
    <property type="entry name" value="TTHA0068-like"/>
    <property type="match status" value="1"/>
</dbReference>
<dbReference type="InterPro" id="IPR023203">
    <property type="entry name" value="TTHA0068_sf"/>
</dbReference>
<dbReference type="PATRIC" id="fig|1173022.3.peg.3462"/>
<dbReference type="Pfam" id="PF03745">
    <property type="entry name" value="DUF309"/>
    <property type="match status" value="1"/>
</dbReference>
<dbReference type="PANTHER" id="PTHR34796">
    <property type="entry name" value="EXPRESSED PROTEIN"/>
    <property type="match status" value="1"/>
</dbReference>
<dbReference type="STRING" id="1173022.Cri9333_3201"/>
<dbReference type="KEGG" id="cep:Cri9333_3201"/>
<dbReference type="HOGENOM" id="CLU_125317_1_0_3"/>
<reference evidence="1 2" key="1">
    <citation type="submission" date="2012-06" db="EMBL/GenBank/DDBJ databases">
        <title>Finished chromosome of genome of Crinalium epipsammum PCC 9333.</title>
        <authorList>
            <consortium name="US DOE Joint Genome Institute"/>
            <person name="Gugger M."/>
            <person name="Coursin T."/>
            <person name="Rippka R."/>
            <person name="Tandeau De Marsac N."/>
            <person name="Huntemann M."/>
            <person name="Wei C.-L."/>
            <person name="Han J."/>
            <person name="Detter J.C."/>
            <person name="Han C."/>
            <person name="Tapia R."/>
            <person name="Davenport K."/>
            <person name="Daligault H."/>
            <person name="Erkkila T."/>
            <person name="Gu W."/>
            <person name="Munk A.C.C."/>
            <person name="Teshima H."/>
            <person name="Xu Y."/>
            <person name="Chain P."/>
            <person name="Chen A."/>
            <person name="Krypides N."/>
            <person name="Mavromatis K."/>
            <person name="Markowitz V."/>
            <person name="Szeto E."/>
            <person name="Ivanova N."/>
            <person name="Mikhailova N."/>
            <person name="Ovchinnikova G."/>
            <person name="Pagani I."/>
            <person name="Pati A."/>
            <person name="Goodwin L."/>
            <person name="Peters L."/>
            <person name="Pitluck S."/>
            <person name="Woyke T."/>
            <person name="Kerfeld C."/>
        </authorList>
    </citation>
    <scope>NUCLEOTIDE SEQUENCE [LARGE SCALE GENOMIC DNA]</scope>
    <source>
        <strain evidence="1 2">PCC 9333</strain>
    </source>
</reference>
<proteinExistence type="predicted"/>
<dbReference type="RefSeq" id="WP_015204141.1">
    <property type="nucleotide sequence ID" value="NC_019753.1"/>
</dbReference>
<gene>
    <name evidence="1" type="ORF">Cri9333_3201</name>
</gene>
<dbReference type="Proteomes" id="UP000010472">
    <property type="component" value="Chromosome"/>
</dbReference>
<evidence type="ECO:0008006" key="3">
    <source>
        <dbReference type="Google" id="ProtNLM"/>
    </source>
</evidence>
<dbReference type="eggNOG" id="COG1547">
    <property type="taxonomic scope" value="Bacteria"/>
</dbReference>
<keyword evidence="2" id="KW-1185">Reference proteome</keyword>
<dbReference type="EMBL" id="CP003620">
    <property type="protein sequence ID" value="AFZ14034.1"/>
    <property type="molecule type" value="Genomic_DNA"/>
</dbReference>
<dbReference type="SUPFAM" id="SSF140663">
    <property type="entry name" value="TTHA0068-like"/>
    <property type="match status" value="1"/>
</dbReference>
<dbReference type="InterPro" id="IPR005500">
    <property type="entry name" value="DUF309"/>
</dbReference>
<evidence type="ECO:0000313" key="2">
    <source>
        <dbReference type="Proteomes" id="UP000010472"/>
    </source>
</evidence>
<evidence type="ECO:0000313" key="1">
    <source>
        <dbReference type="EMBL" id="AFZ14034.1"/>
    </source>
</evidence>
<name>K9W2M5_9CYAN</name>
<protein>
    <recommendedName>
        <fullName evidence="3">DUF309 domain-containing protein</fullName>
    </recommendedName>
</protein>
<dbReference type="PANTHER" id="PTHR34796:SF1">
    <property type="entry name" value="EXPRESSED PROTEIN"/>
    <property type="match status" value="1"/>
</dbReference>
<dbReference type="AlphaFoldDB" id="K9W2M5"/>
<dbReference type="OrthoDB" id="165483at2"/>
<sequence>MQNKEFLQGVEQFNQQEFYACHDTLEALWMEASEPQKRFYQGVLQIAVACYHLGNHNWRGAVVLLGEGIARIKNYQPIYEEINVTDLVMESADLLTTLHELGAEKIADFVEQLEGADTANNRSKYHLPKIHLANLESESTS</sequence>
<accession>K9W2M5</accession>